<accession>A0ABD3NVH9</accession>
<reference evidence="4 5" key="1">
    <citation type="submission" date="2024-10" db="EMBL/GenBank/DDBJ databases">
        <title>Updated reference genomes for cyclostephanoid diatoms.</title>
        <authorList>
            <person name="Roberts W.R."/>
            <person name="Alverson A.J."/>
        </authorList>
    </citation>
    <scope>NUCLEOTIDE SEQUENCE [LARGE SCALE GENOMIC DNA]</scope>
    <source>
        <strain evidence="4 5">AJA010-31</strain>
    </source>
</reference>
<feature type="domain" description="HSF-type DNA-binding" evidence="3">
    <location>
        <begin position="70"/>
        <end position="165"/>
    </location>
</feature>
<sequence length="418" mass="46786">MPSPTDAPKESVTCALSTLAAAATISESADIKPKEAADKKPSPKRRRTVTDDPTVKRPRRRKTQTERASFPSILMGMLLNPKYADIIAFLSDERRFIIVNPLELETNVLPLYAEELGGTGRTYQQFIEILCDWGFQINYDEKYPDINVYSHPKFSKGDWDSCLQIEMVGGRNVTPSEATLLKNMEASRASRRLSGVGLNEDYFDMRSYFLRTQMARRLSLPTPAPQSTLIRHKMKMQAADFETCNAGTEKNGDEDGKKEDGSTIQEKSGKKEITMDSDKIVAEAMAALNKPFRRHSIDHNMNPSQLNAMTEEFLHRSMSRRLSTLPMLGPRIMYGGAMNSDLMKEVGAKVDARAKVLFAQRRRSSLAMQQQHPVMQNGVKGGSADGEPQNKEGAAENVRKGDKKEESAKLASEDKEER</sequence>
<keyword evidence="5" id="KW-1185">Reference proteome</keyword>
<dbReference type="InterPro" id="IPR036388">
    <property type="entry name" value="WH-like_DNA-bd_sf"/>
</dbReference>
<feature type="region of interest" description="Disordered" evidence="2">
    <location>
        <begin position="364"/>
        <end position="418"/>
    </location>
</feature>
<feature type="compositionally biased region" description="Basic and acidic residues" evidence="2">
    <location>
        <begin position="250"/>
        <end position="272"/>
    </location>
</feature>
<evidence type="ECO:0000256" key="1">
    <source>
        <dbReference type="ARBA" id="ARBA00023125"/>
    </source>
</evidence>
<evidence type="ECO:0000256" key="2">
    <source>
        <dbReference type="SAM" id="MobiDB-lite"/>
    </source>
</evidence>
<dbReference type="EMBL" id="JALLPJ020000923">
    <property type="protein sequence ID" value="KAL3779683.1"/>
    <property type="molecule type" value="Genomic_DNA"/>
</dbReference>
<protein>
    <recommendedName>
        <fullName evidence="3">HSF-type DNA-binding domain-containing protein</fullName>
    </recommendedName>
</protein>
<dbReference type="AlphaFoldDB" id="A0ABD3NVH9"/>
<comment type="caution">
    <text evidence="4">The sequence shown here is derived from an EMBL/GenBank/DDBJ whole genome shotgun (WGS) entry which is preliminary data.</text>
</comment>
<name>A0ABD3NVH9_9STRA</name>
<evidence type="ECO:0000313" key="4">
    <source>
        <dbReference type="EMBL" id="KAL3779683.1"/>
    </source>
</evidence>
<keyword evidence="1" id="KW-0238">DNA-binding</keyword>
<dbReference type="InterPro" id="IPR000232">
    <property type="entry name" value="HSF_DNA-bd"/>
</dbReference>
<organism evidence="4 5">
    <name type="scientific">Cyclotella atomus</name>
    <dbReference type="NCBI Taxonomy" id="382360"/>
    <lineage>
        <taxon>Eukaryota</taxon>
        <taxon>Sar</taxon>
        <taxon>Stramenopiles</taxon>
        <taxon>Ochrophyta</taxon>
        <taxon>Bacillariophyta</taxon>
        <taxon>Coscinodiscophyceae</taxon>
        <taxon>Thalassiosirophycidae</taxon>
        <taxon>Stephanodiscales</taxon>
        <taxon>Stephanodiscaceae</taxon>
        <taxon>Cyclotella</taxon>
    </lineage>
</organism>
<feature type="region of interest" description="Disordered" evidence="2">
    <location>
        <begin position="30"/>
        <end position="66"/>
    </location>
</feature>
<evidence type="ECO:0000259" key="3">
    <source>
        <dbReference type="Pfam" id="PF00447"/>
    </source>
</evidence>
<feature type="region of interest" description="Disordered" evidence="2">
    <location>
        <begin position="245"/>
        <end position="272"/>
    </location>
</feature>
<feature type="compositionally biased region" description="Basic and acidic residues" evidence="2">
    <location>
        <begin position="30"/>
        <end position="41"/>
    </location>
</feature>
<dbReference type="Gene3D" id="1.10.10.10">
    <property type="entry name" value="Winged helix-like DNA-binding domain superfamily/Winged helix DNA-binding domain"/>
    <property type="match status" value="1"/>
</dbReference>
<gene>
    <name evidence="4" type="ORF">ACHAWO_004188</name>
</gene>
<dbReference type="Pfam" id="PF00447">
    <property type="entry name" value="HSF_DNA-bind"/>
    <property type="match status" value="1"/>
</dbReference>
<evidence type="ECO:0000313" key="5">
    <source>
        <dbReference type="Proteomes" id="UP001530400"/>
    </source>
</evidence>
<feature type="compositionally biased region" description="Basic and acidic residues" evidence="2">
    <location>
        <begin position="388"/>
        <end position="418"/>
    </location>
</feature>
<proteinExistence type="predicted"/>
<dbReference type="Proteomes" id="UP001530400">
    <property type="component" value="Unassembled WGS sequence"/>
</dbReference>
<dbReference type="GO" id="GO:0003677">
    <property type="term" value="F:DNA binding"/>
    <property type="evidence" value="ECO:0007669"/>
    <property type="project" value="UniProtKB-KW"/>
</dbReference>